<dbReference type="InterPro" id="IPR018114">
    <property type="entry name" value="TRYPSIN_HIS"/>
</dbReference>
<dbReference type="PROSITE" id="PS00134">
    <property type="entry name" value="TRYPSIN_HIS"/>
    <property type="match status" value="1"/>
</dbReference>
<dbReference type="PROSITE" id="PS50240">
    <property type="entry name" value="TRYPSIN_DOM"/>
    <property type="match status" value="1"/>
</dbReference>
<dbReference type="SMART" id="SM00020">
    <property type="entry name" value="Tryp_SPc"/>
    <property type="match status" value="1"/>
</dbReference>
<dbReference type="CDD" id="cd00190">
    <property type="entry name" value="Tryp_SPc"/>
    <property type="match status" value="1"/>
</dbReference>
<dbReference type="Gene3D" id="2.40.10.10">
    <property type="entry name" value="Trypsin-like serine proteases"/>
    <property type="match status" value="2"/>
</dbReference>
<dbReference type="EMBL" id="CATNWA010020520">
    <property type="protein sequence ID" value="CAI9618767.1"/>
    <property type="molecule type" value="Genomic_DNA"/>
</dbReference>
<evidence type="ECO:0000313" key="4">
    <source>
        <dbReference type="Proteomes" id="UP001162483"/>
    </source>
</evidence>
<dbReference type="PANTHER" id="PTHR24271:SF52">
    <property type="entry name" value="GRANZYME K"/>
    <property type="match status" value="1"/>
</dbReference>
<dbReference type="InterPro" id="IPR009003">
    <property type="entry name" value="Peptidase_S1_PA"/>
</dbReference>
<comment type="caution">
    <text evidence="3">The sequence shown here is derived from an EMBL/GenBank/DDBJ whole genome shotgun (WGS) entry which is preliminary data.</text>
</comment>
<reference evidence="3" key="1">
    <citation type="submission" date="2023-05" db="EMBL/GenBank/DDBJ databases">
        <authorList>
            <person name="Stuckert A."/>
        </authorList>
    </citation>
    <scope>NUCLEOTIDE SEQUENCE</scope>
</reference>
<evidence type="ECO:0000259" key="2">
    <source>
        <dbReference type="PROSITE" id="PS50240"/>
    </source>
</evidence>
<organism evidence="3 4">
    <name type="scientific">Staurois parvus</name>
    <dbReference type="NCBI Taxonomy" id="386267"/>
    <lineage>
        <taxon>Eukaryota</taxon>
        <taxon>Metazoa</taxon>
        <taxon>Chordata</taxon>
        <taxon>Craniata</taxon>
        <taxon>Vertebrata</taxon>
        <taxon>Euteleostomi</taxon>
        <taxon>Amphibia</taxon>
        <taxon>Batrachia</taxon>
        <taxon>Anura</taxon>
        <taxon>Neobatrachia</taxon>
        <taxon>Ranoidea</taxon>
        <taxon>Ranidae</taxon>
        <taxon>Staurois</taxon>
    </lineage>
</organism>
<dbReference type="Pfam" id="PF00089">
    <property type="entry name" value="Trypsin"/>
    <property type="match status" value="1"/>
</dbReference>
<evidence type="ECO:0000256" key="1">
    <source>
        <dbReference type="ARBA" id="ARBA00023157"/>
    </source>
</evidence>
<protein>
    <recommendedName>
        <fullName evidence="2">Peptidase S1 domain-containing protein</fullName>
    </recommendedName>
</protein>
<dbReference type="InterPro" id="IPR001314">
    <property type="entry name" value="Peptidase_S1A"/>
</dbReference>
<keyword evidence="1" id="KW-1015">Disulfide bond</keyword>
<dbReference type="PANTHER" id="PTHR24271">
    <property type="entry name" value="KALLIKREIN-RELATED"/>
    <property type="match status" value="1"/>
</dbReference>
<accession>A0ABN9HCV9</accession>
<dbReference type="InterPro" id="IPR043504">
    <property type="entry name" value="Peptidase_S1_PA_chymotrypsin"/>
</dbReference>
<evidence type="ECO:0000313" key="3">
    <source>
        <dbReference type="EMBL" id="CAI9618767.1"/>
    </source>
</evidence>
<proteinExistence type="predicted"/>
<dbReference type="SUPFAM" id="SSF50494">
    <property type="entry name" value="Trypsin-like serine proteases"/>
    <property type="match status" value="1"/>
</dbReference>
<dbReference type="PRINTS" id="PR00722">
    <property type="entry name" value="CHYMOTRYPSIN"/>
</dbReference>
<gene>
    <name evidence="3" type="ORF">SPARVUS_LOCUS15723548</name>
</gene>
<dbReference type="Proteomes" id="UP001162483">
    <property type="component" value="Unassembled WGS sequence"/>
</dbReference>
<feature type="domain" description="Peptidase S1" evidence="2">
    <location>
        <begin position="1"/>
        <end position="204"/>
    </location>
</feature>
<keyword evidence="4" id="KW-1185">Reference proteome</keyword>
<dbReference type="InterPro" id="IPR001254">
    <property type="entry name" value="Trypsin_dom"/>
</dbReference>
<name>A0ABN9HCV9_9NEOB</name>
<sequence>MAIVRNGNLFCGGILIKDDWVLTAAHCVLFLRIANITTVTLGAHSMKENESEKQKMKVIRLFAYKTYNSTTKQNDIQLLQLSKKATLGDAVNIIPLPETFEDIPEGTICRIAGWGRTESGNHSDTLKEANITILDREKCIKDWRHKYFITADMICTNVGSDRQDTCKVRVTSFFCVLSEQFASSAVVSLSTSPLEQWFHFLYTW</sequence>